<reference evidence="16" key="1">
    <citation type="journal article" date="2017" name="Nat. Microbiol.">
        <title>Global analysis of biosynthetic gene clusters reveals vast potential of secondary metabolite production in Penicillium species.</title>
        <authorList>
            <person name="Nielsen J.C."/>
            <person name="Grijseels S."/>
            <person name="Prigent S."/>
            <person name="Ji B."/>
            <person name="Dainat J."/>
            <person name="Nielsen K.F."/>
            <person name="Frisvad J.C."/>
            <person name="Workman M."/>
            <person name="Nielsen J."/>
        </authorList>
    </citation>
    <scope>NUCLEOTIDE SEQUENCE [LARGE SCALE GENOMIC DNA]</scope>
    <source>
        <strain evidence="16">IBT 11843</strain>
    </source>
</reference>
<dbReference type="EC" id="3.2.1.17" evidence="4"/>
<organism evidence="15 16">
    <name type="scientific">Penicillium decumbens</name>
    <dbReference type="NCBI Taxonomy" id="69771"/>
    <lineage>
        <taxon>Eukaryota</taxon>
        <taxon>Fungi</taxon>
        <taxon>Dikarya</taxon>
        <taxon>Ascomycota</taxon>
        <taxon>Pezizomycotina</taxon>
        <taxon>Eurotiomycetes</taxon>
        <taxon>Eurotiomycetidae</taxon>
        <taxon>Eurotiales</taxon>
        <taxon>Aspergillaceae</taxon>
        <taxon>Penicillium</taxon>
    </lineage>
</organism>
<evidence type="ECO:0000256" key="10">
    <source>
        <dbReference type="ARBA" id="ARBA00023295"/>
    </source>
</evidence>
<dbReference type="SUPFAM" id="SSF51445">
    <property type="entry name" value="(Trans)glycosidases"/>
    <property type="match status" value="1"/>
</dbReference>
<dbReference type="GO" id="GO:0042742">
    <property type="term" value="P:defense response to bacterium"/>
    <property type="evidence" value="ECO:0007669"/>
    <property type="project" value="UniProtKB-KW"/>
</dbReference>
<keyword evidence="6" id="KW-0929">Antimicrobial</keyword>
<evidence type="ECO:0000313" key="15">
    <source>
        <dbReference type="EMBL" id="OQD75294.1"/>
    </source>
</evidence>
<evidence type="ECO:0000256" key="1">
    <source>
        <dbReference type="ARBA" id="ARBA00000632"/>
    </source>
</evidence>
<dbReference type="CDD" id="cd06412">
    <property type="entry name" value="GH25_CH-type"/>
    <property type="match status" value="1"/>
</dbReference>
<dbReference type="Proteomes" id="UP000191522">
    <property type="component" value="Unassembled WGS sequence"/>
</dbReference>
<keyword evidence="9" id="KW-1015">Disulfide bond</keyword>
<evidence type="ECO:0000256" key="9">
    <source>
        <dbReference type="ARBA" id="ARBA00023157"/>
    </source>
</evidence>
<dbReference type="PROSITE" id="PS51904">
    <property type="entry name" value="GLYCOSYL_HYDROL_F25_2"/>
    <property type="match status" value="1"/>
</dbReference>
<name>A0A1V6PE68_PENDC</name>
<sequence>MKTAALSLLLAASATSANPLKSRTDGIQGFDISSYQINVDFSGAYDAGAPFLMIKATEGTTYIDSSFSNHYDGATDAGLIRGAYHFAHPDSSSGATQAEYFLAHGGDWTNDGQTLHGMLDIEYDPSGSTCYGLSPSDMISWVKDFGETYHSKAGRYPMIYTTADWWDTCTGGSAAFSTDYPLVLAQYASSISTVPGGWPYQSFWQNSDSYSYGGDSDIWNGNEDSLKAFAKGS</sequence>
<dbReference type="STRING" id="69771.A0A1V6PE68"/>
<dbReference type="GO" id="GO:0031640">
    <property type="term" value="P:killing of cells of another organism"/>
    <property type="evidence" value="ECO:0007669"/>
    <property type="project" value="UniProtKB-KW"/>
</dbReference>
<dbReference type="FunFam" id="3.20.20.80:FF:000060">
    <property type="entry name" value="Lysozyme M1"/>
    <property type="match status" value="1"/>
</dbReference>
<dbReference type="GO" id="GO:0016052">
    <property type="term" value="P:carbohydrate catabolic process"/>
    <property type="evidence" value="ECO:0007669"/>
    <property type="project" value="TreeGrafter"/>
</dbReference>
<dbReference type="Pfam" id="PF01183">
    <property type="entry name" value="Glyco_hydro_25"/>
    <property type="match status" value="1"/>
</dbReference>
<dbReference type="OMA" id="TSWWTQC"/>
<accession>A0A1V6PE68</accession>
<evidence type="ECO:0000256" key="6">
    <source>
        <dbReference type="ARBA" id="ARBA00022529"/>
    </source>
</evidence>
<feature type="chain" id="PRO_5010726953" description="N,O-diacetylmuramidase" evidence="14">
    <location>
        <begin position="18"/>
        <end position="233"/>
    </location>
</feature>
<evidence type="ECO:0000256" key="11">
    <source>
        <dbReference type="ARBA" id="ARBA00055588"/>
    </source>
</evidence>
<evidence type="ECO:0000256" key="7">
    <source>
        <dbReference type="ARBA" id="ARBA00022638"/>
    </source>
</evidence>
<proteinExistence type="inferred from homology"/>
<evidence type="ECO:0000256" key="2">
    <source>
        <dbReference type="ARBA" id="ARBA00004613"/>
    </source>
</evidence>
<dbReference type="AlphaFoldDB" id="A0A1V6PE68"/>
<evidence type="ECO:0000256" key="3">
    <source>
        <dbReference type="ARBA" id="ARBA00010646"/>
    </source>
</evidence>
<keyword evidence="8" id="KW-0378">Hydrolase</keyword>
<evidence type="ECO:0000256" key="4">
    <source>
        <dbReference type="ARBA" id="ARBA00012732"/>
    </source>
</evidence>
<dbReference type="OrthoDB" id="6590422at2759"/>
<evidence type="ECO:0000313" key="16">
    <source>
        <dbReference type="Proteomes" id="UP000191522"/>
    </source>
</evidence>
<gene>
    <name evidence="15" type="ORF">PENDEC_c007G06980</name>
</gene>
<evidence type="ECO:0000256" key="14">
    <source>
        <dbReference type="SAM" id="SignalP"/>
    </source>
</evidence>
<keyword evidence="14" id="KW-0732">Signal</keyword>
<comment type="similarity">
    <text evidence="3">Belongs to the glycosyl hydrolase 25 family.</text>
</comment>
<keyword evidence="5" id="KW-0964">Secreted</keyword>
<dbReference type="EMBL" id="MDYL01000007">
    <property type="protein sequence ID" value="OQD75294.1"/>
    <property type="molecule type" value="Genomic_DNA"/>
</dbReference>
<dbReference type="PANTHER" id="PTHR34135:SF2">
    <property type="entry name" value="LYSOZYME"/>
    <property type="match status" value="1"/>
</dbReference>
<protein>
    <recommendedName>
        <fullName evidence="12">N,O-diacetylmuramidase</fullName>
        <ecNumber evidence="4">3.2.1.17</ecNumber>
    </recommendedName>
    <alternativeName>
        <fullName evidence="13">Lysozyme CH</fullName>
    </alternativeName>
</protein>
<dbReference type="InterPro" id="IPR018077">
    <property type="entry name" value="Glyco_hydro_fam25_subgr"/>
</dbReference>
<dbReference type="PANTHER" id="PTHR34135">
    <property type="entry name" value="LYSOZYME"/>
    <property type="match status" value="1"/>
</dbReference>
<keyword evidence="7" id="KW-0081">Bacteriolytic enzyme</keyword>
<dbReference type="GO" id="GO:0005576">
    <property type="term" value="C:extracellular region"/>
    <property type="evidence" value="ECO:0007669"/>
    <property type="project" value="UniProtKB-SubCell"/>
</dbReference>
<dbReference type="SMART" id="SM00641">
    <property type="entry name" value="Glyco_25"/>
    <property type="match status" value="1"/>
</dbReference>
<feature type="signal peptide" evidence="14">
    <location>
        <begin position="1"/>
        <end position="17"/>
    </location>
</feature>
<comment type="caution">
    <text evidence="15">The sequence shown here is derived from an EMBL/GenBank/DDBJ whole genome shotgun (WGS) entry which is preliminary data.</text>
</comment>
<dbReference type="GO" id="GO:0016998">
    <property type="term" value="P:cell wall macromolecule catabolic process"/>
    <property type="evidence" value="ECO:0007669"/>
    <property type="project" value="InterPro"/>
</dbReference>
<comment type="subcellular location">
    <subcellularLocation>
        <location evidence="2">Secreted</location>
    </subcellularLocation>
</comment>
<comment type="function">
    <text evidence="11">This enzyme has both lysozyme (acetylmuramidase) and diacetylmuramidase activities.</text>
</comment>
<evidence type="ECO:0000256" key="8">
    <source>
        <dbReference type="ARBA" id="ARBA00022801"/>
    </source>
</evidence>
<dbReference type="GO" id="GO:0009253">
    <property type="term" value="P:peptidoglycan catabolic process"/>
    <property type="evidence" value="ECO:0007669"/>
    <property type="project" value="InterPro"/>
</dbReference>
<keyword evidence="10" id="KW-0326">Glycosidase</keyword>
<dbReference type="GO" id="GO:0003796">
    <property type="term" value="F:lysozyme activity"/>
    <property type="evidence" value="ECO:0007669"/>
    <property type="project" value="UniProtKB-EC"/>
</dbReference>
<evidence type="ECO:0000256" key="5">
    <source>
        <dbReference type="ARBA" id="ARBA00022525"/>
    </source>
</evidence>
<dbReference type="InterPro" id="IPR002053">
    <property type="entry name" value="Glyco_hydro_25"/>
</dbReference>
<evidence type="ECO:0000256" key="13">
    <source>
        <dbReference type="ARBA" id="ARBA00075474"/>
    </source>
</evidence>
<evidence type="ECO:0000256" key="12">
    <source>
        <dbReference type="ARBA" id="ARBA00073159"/>
    </source>
</evidence>
<keyword evidence="16" id="KW-1185">Reference proteome</keyword>
<dbReference type="InterPro" id="IPR017853">
    <property type="entry name" value="GH"/>
</dbReference>
<dbReference type="Gene3D" id="3.20.20.80">
    <property type="entry name" value="Glycosidases"/>
    <property type="match status" value="1"/>
</dbReference>
<comment type="catalytic activity">
    <reaction evidence="1">
        <text>Hydrolysis of (1-&gt;4)-beta-linkages between N-acetylmuramic acid and N-acetyl-D-glucosamine residues in a peptidoglycan and between N-acetyl-D-glucosamine residues in chitodextrins.</text>
        <dbReference type="EC" id="3.2.1.17"/>
    </reaction>
</comment>